<sequence>MFNSLLREFDEDPFFADPFQAHNERVRQMMRSFSDPFGHGLMPSLTDGTNRAQPQSNMALQENHRGMSQSLQPFGFSDHMVSTCSFKCPFSPP</sequence>
<keyword evidence="1" id="KW-1185">Reference proteome</keyword>
<dbReference type="AlphaFoldDB" id="A0A8M1KQM4"/>
<reference evidence="2" key="1">
    <citation type="submission" date="2025-08" db="UniProtKB">
        <authorList>
            <consortium name="RefSeq"/>
        </authorList>
    </citation>
    <scope>IDENTIFICATION</scope>
</reference>
<gene>
    <name evidence="2" type="primary">LOC105889610</name>
</gene>
<evidence type="ECO:0000313" key="2">
    <source>
        <dbReference type="RefSeq" id="XP_042564698.1"/>
    </source>
</evidence>
<proteinExistence type="predicted"/>
<dbReference type="RefSeq" id="XP_042564698.1">
    <property type="nucleotide sequence ID" value="XM_042708764.1"/>
</dbReference>
<protein>
    <submittedName>
        <fullName evidence="2">Myeloid leukemia factor 1 isoform X2</fullName>
    </submittedName>
</protein>
<dbReference type="GeneID" id="105889610"/>
<evidence type="ECO:0000313" key="1">
    <source>
        <dbReference type="Proteomes" id="UP000515152"/>
    </source>
</evidence>
<organism evidence="1 2">
    <name type="scientific">Clupea harengus</name>
    <name type="common">Atlantic herring</name>
    <dbReference type="NCBI Taxonomy" id="7950"/>
    <lineage>
        <taxon>Eukaryota</taxon>
        <taxon>Metazoa</taxon>
        <taxon>Chordata</taxon>
        <taxon>Craniata</taxon>
        <taxon>Vertebrata</taxon>
        <taxon>Euteleostomi</taxon>
        <taxon>Actinopterygii</taxon>
        <taxon>Neopterygii</taxon>
        <taxon>Teleostei</taxon>
        <taxon>Clupei</taxon>
        <taxon>Clupeiformes</taxon>
        <taxon>Clupeoidei</taxon>
        <taxon>Clupeidae</taxon>
        <taxon>Clupea</taxon>
    </lineage>
</organism>
<accession>A0A8M1KQM4</accession>
<name>A0A8M1KQM4_CLUHA</name>
<dbReference type="Proteomes" id="UP000515152">
    <property type="component" value="Chromosome 9"/>
</dbReference>